<dbReference type="EMBL" id="CCND01000001">
    <property type="protein sequence ID" value="CDX49266.1"/>
    <property type="molecule type" value="Genomic_DNA"/>
</dbReference>
<evidence type="ECO:0000313" key="2">
    <source>
        <dbReference type="EMBL" id="CDX49266.1"/>
    </source>
</evidence>
<feature type="region of interest" description="Disordered" evidence="1">
    <location>
        <begin position="48"/>
        <end position="95"/>
    </location>
</feature>
<evidence type="ECO:0000256" key="1">
    <source>
        <dbReference type="SAM" id="MobiDB-lite"/>
    </source>
</evidence>
<protein>
    <submittedName>
        <fullName evidence="2">Uncharacterized protein</fullName>
    </submittedName>
</protein>
<gene>
    <name evidence="2" type="ORF">MPL1032_10290</name>
</gene>
<sequence length="95" mass="10128">MPSGRLPWSVLLFEALRLRYAKPARHIHGECEECVTEQALVIGEGCLGQSHRSAQPPHPAATRPPSPRWGEEVGAGADNLLSPPGRGQPSEAEAG</sequence>
<reference evidence="3" key="1">
    <citation type="submission" date="2014-08" db="EMBL/GenBank/DDBJ databases">
        <authorList>
            <person name="Edwards T."/>
        </authorList>
    </citation>
    <scope>NUCLEOTIDE SEQUENCE [LARGE SCALE GENOMIC DNA]</scope>
</reference>
<proteinExistence type="predicted"/>
<dbReference type="AlphaFoldDB" id="A0A0K2VMT6"/>
<organism evidence="2 3">
    <name type="scientific">Mesorhizobium plurifarium</name>
    <dbReference type="NCBI Taxonomy" id="69974"/>
    <lineage>
        <taxon>Bacteria</taxon>
        <taxon>Pseudomonadati</taxon>
        <taxon>Pseudomonadota</taxon>
        <taxon>Alphaproteobacteria</taxon>
        <taxon>Hyphomicrobiales</taxon>
        <taxon>Phyllobacteriaceae</taxon>
        <taxon>Mesorhizobium</taxon>
    </lineage>
</organism>
<accession>A0A0K2VMT6</accession>
<name>A0A0K2VMT6_MESPL</name>
<dbReference type="Proteomes" id="UP000182888">
    <property type="component" value="Unassembled WGS sequence"/>
</dbReference>
<feature type="compositionally biased region" description="Pro residues" evidence="1">
    <location>
        <begin position="56"/>
        <end position="67"/>
    </location>
</feature>
<evidence type="ECO:0000313" key="3">
    <source>
        <dbReference type="Proteomes" id="UP000182888"/>
    </source>
</evidence>